<dbReference type="GO" id="GO:0005506">
    <property type="term" value="F:iron ion binding"/>
    <property type="evidence" value="ECO:0007669"/>
    <property type="project" value="InterPro"/>
</dbReference>
<keyword evidence="4 8" id="KW-0479">Metal-binding</keyword>
<keyword evidence="6 8" id="KW-0408">Iron</keyword>
<dbReference type="InterPro" id="IPR050364">
    <property type="entry name" value="Cytochrome_P450_fung"/>
</dbReference>
<evidence type="ECO:0000256" key="1">
    <source>
        <dbReference type="ARBA" id="ARBA00001971"/>
    </source>
</evidence>
<dbReference type="CDD" id="cd11065">
    <property type="entry name" value="CYP64-like"/>
    <property type="match status" value="1"/>
</dbReference>
<dbReference type="SUPFAM" id="SSF48264">
    <property type="entry name" value="Cytochrome P450"/>
    <property type="match status" value="1"/>
</dbReference>
<gene>
    <name evidence="10" type="ORF">BO86DRAFT_445815</name>
</gene>
<evidence type="ECO:0000256" key="8">
    <source>
        <dbReference type="PIRSR" id="PIRSR602401-1"/>
    </source>
</evidence>
<evidence type="ECO:0000256" key="2">
    <source>
        <dbReference type="ARBA" id="ARBA00010617"/>
    </source>
</evidence>
<keyword evidence="7 10" id="KW-0503">Monooxygenase</keyword>
<evidence type="ECO:0000256" key="6">
    <source>
        <dbReference type="ARBA" id="ARBA00023004"/>
    </source>
</evidence>
<sequence>MVTHYWAAVASIATVCVFFWLTYTKRRPGHRLPPGPRGLPLIGNLHQFPSSLARSTFDAWHKQYGPIVGLSLGQRPVIIIGSASIANELFAKRGRIYSSRPRMVMALENLSHGMHTVFLPYGPQWRAHNRIHKTILAPSKALHFHELLEAETKLTLRDLLHGKDWNQSIVRFTSSVVYSLAYGQRLQGDEPEIREMSDFVEETMRAISGSWLVDILPIINELPSLINPWKRFGSRFHQQAMRIFAESSRHAIRTPGWNFTKHVQTKERTGNFSDEELLYIVGVLFQAGIDSTSTAFRYCILACILHRDKVMKAQQELDAVVGKDRLPGLDDIAELPYTKAFINEVLRWRPITVGSLAHCSSEHDTFTGYDIPKDSVIILNHWSVVMNTDTYGPDAASFRPERWIEDPKLPLLAFGCGRRACSGQYLAQKELEILIPSILWAFDIEVGSADGMELNLDPWNLLEIGGLLRPPPFPASFIPRDKERRALIELILHQSSTSHSWFNLIPAFFPKIAIIYNLISILPPD</sequence>
<dbReference type="GeneID" id="37180167"/>
<keyword evidence="9" id="KW-1133">Transmembrane helix</keyword>
<dbReference type="Gene3D" id="1.10.630.10">
    <property type="entry name" value="Cytochrome P450"/>
    <property type="match status" value="1"/>
</dbReference>
<keyword evidence="5" id="KW-0560">Oxidoreductase</keyword>
<dbReference type="InterPro" id="IPR001128">
    <property type="entry name" value="Cyt_P450"/>
</dbReference>
<dbReference type="OrthoDB" id="1470350at2759"/>
<dbReference type="RefSeq" id="XP_025531223.1">
    <property type="nucleotide sequence ID" value="XM_025676474.1"/>
</dbReference>
<dbReference type="PRINTS" id="PR00463">
    <property type="entry name" value="EP450I"/>
</dbReference>
<organism evidence="10 11">
    <name type="scientific">Aspergillus japonicus CBS 114.51</name>
    <dbReference type="NCBI Taxonomy" id="1448312"/>
    <lineage>
        <taxon>Eukaryota</taxon>
        <taxon>Fungi</taxon>
        <taxon>Dikarya</taxon>
        <taxon>Ascomycota</taxon>
        <taxon>Pezizomycotina</taxon>
        <taxon>Eurotiomycetes</taxon>
        <taxon>Eurotiomycetidae</taxon>
        <taxon>Eurotiales</taxon>
        <taxon>Aspergillaceae</taxon>
        <taxon>Aspergillus</taxon>
        <taxon>Aspergillus subgen. Circumdati</taxon>
    </lineage>
</organism>
<dbReference type="EMBL" id="KZ824775">
    <property type="protein sequence ID" value="RAH85329.1"/>
    <property type="molecule type" value="Genomic_DNA"/>
</dbReference>
<dbReference type="PANTHER" id="PTHR46300">
    <property type="entry name" value="P450, PUTATIVE (EUROFUNG)-RELATED-RELATED"/>
    <property type="match status" value="1"/>
</dbReference>
<keyword evidence="11" id="KW-1185">Reference proteome</keyword>
<name>A0A8T8XD88_ASPJA</name>
<dbReference type="PRINTS" id="PR00385">
    <property type="entry name" value="P450"/>
</dbReference>
<dbReference type="GO" id="GO:0004497">
    <property type="term" value="F:monooxygenase activity"/>
    <property type="evidence" value="ECO:0007669"/>
    <property type="project" value="UniProtKB-KW"/>
</dbReference>
<evidence type="ECO:0000256" key="5">
    <source>
        <dbReference type="ARBA" id="ARBA00023002"/>
    </source>
</evidence>
<comment type="cofactor">
    <cofactor evidence="1 8">
        <name>heme</name>
        <dbReference type="ChEBI" id="CHEBI:30413"/>
    </cofactor>
</comment>
<keyword evidence="3 8" id="KW-0349">Heme</keyword>
<proteinExistence type="inferred from homology"/>
<feature type="binding site" description="axial binding residue" evidence="8">
    <location>
        <position position="421"/>
    </location>
    <ligand>
        <name>heme</name>
        <dbReference type="ChEBI" id="CHEBI:30413"/>
    </ligand>
    <ligandPart>
        <name>Fe</name>
        <dbReference type="ChEBI" id="CHEBI:18248"/>
    </ligandPart>
</feature>
<accession>A0A8T8XD88</accession>
<dbReference type="AlphaFoldDB" id="A0A8T8XD88"/>
<comment type="similarity">
    <text evidence="2">Belongs to the cytochrome P450 family.</text>
</comment>
<keyword evidence="9" id="KW-0472">Membrane</keyword>
<dbReference type="PANTHER" id="PTHR46300:SF1">
    <property type="entry name" value="P450, PUTATIVE (EUROFUNG)-RELATED"/>
    <property type="match status" value="1"/>
</dbReference>
<reference evidence="10 11" key="1">
    <citation type="submission" date="2018-02" db="EMBL/GenBank/DDBJ databases">
        <title>The genomes of Aspergillus section Nigri reveals drivers in fungal speciation.</title>
        <authorList>
            <consortium name="DOE Joint Genome Institute"/>
            <person name="Vesth T.C."/>
            <person name="Nybo J."/>
            <person name="Theobald S."/>
            <person name="Brandl J."/>
            <person name="Frisvad J.C."/>
            <person name="Nielsen K.F."/>
            <person name="Lyhne E.K."/>
            <person name="Kogle M.E."/>
            <person name="Kuo A."/>
            <person name="Riley R."/>
            <person name="Clum A."/>
            <person name="Nolan M."/>
            <person name="Lipzen A."/>
            <person name="Salamov A."/>
            <person name="Henrissat B."/>
            <person name="Wiebenga A."/>
            <person name="De vries R.P."/>
            <person name="Grigoriev I.V."/>
            <person name="Mortensen U.H."/>
            <person name="Andersen M.R."/>
            <person name="Baker S.E."/>
        </authorList>
    </citation>
    <scope>NUCLEOTIDE SEQUENCE [LARGE SCALE GENOMIC DNA]</scope>
    <source>
        <strain evidence="10 11">CBS 114.51</strain>
    </source>
</reference>
<dbReference type="GO" id="GO:0016705">
    <property type="term" value="F:oxidoreductase activity, acting on paired donors, with incorporation or reduction of molecular oxygen"/>
    <property type="evidence" value="ECO:0007669"/>
    <property type="project" value="InterPro"/>
</dbReference>
<evidence type="ECO:0000256" key="9">
    <source>
        <dbReference type="SAM" id="Phobius"/>
    </source>
</evidence>
<dbReference type="Pfam" id="PF00067">
    <property type="entry name" value="p450"/>
    <property type="match status" value="1"/>
</dbReference>
<dbReference type="InterPro" id="IPR002401">
    <property type="entry name" value="Cyt_P450_E_grp-I"/>
</dbReference>
<evidence type="ECO:0000256" key="7">
    <source>
        <dbReference type="ARBA" id="ARBA00023033"/>
    </source>
</evidence>
<keyword evidence="9" id="KW-0812">Transmembrane</keyword>
<feature type="transmembrane region" description="Helical" evidence="9">
    <location>
        <begin position="6"/>
        <end position="23"/>
    </location>
</feature>
<evidence type="ECO:0000313" key="10">
    <source>
        <dbReference type="EMBL" id="RAH85329.1"/>
    </source>
</evidence>
<evidence type="ECO:0000256" key="4">
    <source>
        <dbReference type="ARBA" id="ARBA00022723"/>
    </source>
</evidence>
<dbReference type="InterPro" id="IPR036396">
    <property type="entry name" value="Cyt_P450_sf"/>
</dbReference>
<evidence type="ECO:0000313" key="11">
    <source>
        <dbReference type="Proteomes" id="UP000249497"/>
    </source>
</evidence>
<evidence type="ECO:0000256" key="3">
    <source>
        <dbReference type="ARBA" id="ARBA00022617"/>
    </source>
</evidence>
<dbReference type="GO" id="GO:0020037">
    <property type="term" value="F:heme binding"/>
    <property type="evidence" value="ECO:0007669"/>
    <property type="project" value="InterPro"/>
</dbReference>
<protein>
    <submittedName>
        <fullName evidence="10">Cytochrome P450 monooxygenase</fullName>
    </submittedName>
</protein>
<dbReference type="Proteomes" id="UP000249497">
    <property type="component" value="Unassembled WGS sequence"/>
</dbReference>